<dbReference type="Proteomes" id="UP000663869">
    <property type="component" value="Unassembled WGS sequence"/>
</dbReference>
<accession>A0A818C7P6</accession>
<dbReference type="InterPro" id="IPR000953">
    <property type="entry name" value="Chromo/chromo_shadow_dom"/>
</dbReference>
<dbReference type="Pfam" id="PF00385">
    <property type="entry name" value="Chromo"/>
    <property type="match status" value="1"/>
</dbReference>
<feature type="domain" description="Chromo" evidence="4">
    <location>
        <begin position="47"/>
        <end position="106"/>
    </location>
</feature>
<feature type="compositionally biased region" description="Basic residues" evidence="3">
    <location>
        <begin position="114"/>
        <end position="134"/>
    </location>
</feature>
<dbReference type="Proteomes" id="UP000663862">
    <property type="component" value="Unassembled WGS sequence"/>
</dbReference>
<organism evidence="5 7">
    <name type="scientific">Rotaria socialis</name>
    <dbReference type="NCBI Taxonomy" id="392032"/>
    <lineage>
        <taxon>Eukaryota</taxon>
        <taxon>Metazoa</taxon>
        <taxon>Spiralia</taxon>
        <taxon>Gnathifera</taxon>
        <taxon>Rotifera</taxon>
        <taxon>Eurotatoria</taxon>
        <taxon>Bdelloidea</taxon>
        <taxon>Philodinida</taxon>
        <taxon>Philodinidae</taxon>
        <taxon>Rotaria</taxon>
    </lineage>
</organism>
<feature type="region of interest" description="Disordered" evidence="3">
    <location>
        <begin position="96"/>
        <end position="177"/>
    </location>
</feature>
<comment type="subcellular location">
    <subcellularLocation>
        <location evidence="1">Nucleus</location>
    </subcellularLocation>
</comment>
<reference evidence="5" key="1">
    <citation type="submission" date="2021-02" db="EMBL/GenBank/DDBJ databases">
        <authorList>
            <person name="Nowell W R."/>
        </authorList>
    </citation>
    <scope>NUCLEOTIDE SEQUENCE</scope>
</reference>
<dbReference type="InterPro" id="IPR016197">
    <property type="entry name" value="Chromo-like_dom_sf"/>
</dbReference>
<dbReference type="CDD" id="cd00034">
    <property type="entry name" value="CSD"/>
    <property type="match status" value="1"/>
</dbReference>
<feature type="region of interest" description="Disordered" evidence="3">
    <location>
        <begin position="1"/>
        <end position="57"/>
    </location>
</feature>
<comment type="caution">
    <text evidence="5">The sequence shown here is derived from an EMBL/GenBank/DDBJ whole genome shotgun (WGS) entry which is preliminary data.</text>
</comment>
<sequence>MSSDNQVDEDNDIVTSSIEKTDEPAETKSHSSESDNDDTDSNASSEYEVEKIVSKRRRGRGGYEYYIKWVGYDESANEWIPEASLNCPERLEEFHREEARKQKRPKREKERSFFQKRRNYNNSNRSKKKKRRVKVIVDDDDNDDDDEEQQQQQQQQQQTTQSVESSNSTSKTSDQNQQIKSLTYGVEKGYEVQAILGINRTKGDQLHYLVHYKSPTIFDDNMELIPSTIAKQYCEDELIQFYETRIAWNDRQTD</sequence>
<proteinExistence type="predicted"/>
<evidence type="ECO:0000313" key="6">
    <source>
        <dbReference type="EMBL" id="CAF4294124.1"/>
    </source>
</evidence>
<evidence type="ECO:0000313" key="5">
    <source>
        <dbReference type="EMBL" id="CAF3428903.1"/>
    </source>
</evidence>
<feature type="compositionally biased region" description="Low complexity" evidence="3">
    <location>
        <begin position="150"/>
        <end position="177"/>
    </location>
</feature>
<dbReference type="EMBL" id="CAJNYU010001352">
    <property type="protein sequence ID" value="CAF3428903.1"/>
    <property type="molecule type" value="Genomic_DNA"/>
</dbReference>
<dbReference type="InterPro" id="IPR023780">
    <property type="entry name" value="Chromo_domain"/>
</dbReference>
<dbReference type="SUPFAM" id="SSF54160">
    <property type="entry name" value="Chromo domain-like"/>
    <property type="match status" value="2"/>
</dbReference>
<dbReference type="PANTHER" id="PTHR22812">
    <property type="entry name" value="CHROMOBOX PROTEIN"/>
    <property type="match status" value="1"/>
</dbReference>
<protein>
    <recommendedName>
        <fullName evidence="4">Chromo domain-containing protein</fullName>
    </recommendedName>
</protein>
<name>A0A818C7P6_9BILA</name>
<dbReference type="SMART" id="SM00298">
    <property type="entry name" value="CHROMO"/>
    <property type="match status" value="2"/>
</dbReference>
<dbReference type="Gene3D" id="2.40.50.40">
    <property type="match status" value="2"/>
</dbReference>
<dbReference type="CDD" id="cd00024">
    <property type="entry name" value="CD_CSD"/>
    <property type="match status" value="1"/>
</dbReference>
<feature type="compositionally biased region" description="Acidic residues" evidence="3">
    <location>
        <begin position="1"/>
        <end position="12"/>
    </location>
</feature>
<evidence type="ECO:0000256" key="1">
    <source>
        <dbReference type="ARBA" id="ARBA00004123"/>
    </source>
</evidence>
<evidence type="ECO:0000313" key="7">
    <source>
        <dbReference type="Proteomes" id="UP000663869"/>
    </source>
</evidence>
<dbReference type="GO" id="GO:0005634">
    <property type="term" value="C:nucleus"/>
    <property type="evidence" value="ECO:0007669"/>
    <property type="project" value="UniProtKB-SubCell"/>
</dbReference>
<evidence type="ECO:0000259" key="4">
    <source>
        <dbReference type="PROSITE" id="PS50013"/>
    </source>
</evidence>
<evidence type="ECO:0000256" key="2">
    <source>
        <dbReference type="ARBA" id="ARBA00023242"/>
    </source>
</evidence>
<dbReference type="Pfam" id="PF01393">
    <property type="entry name" value="Chromo_shadow"/>
    <property type="match status" value="1"/>
</dbReference>
<evidence type="ECO:0000256" key="3">
    <source>
        <dbReference type="SAM" id="MobiDB-lite"/>
    </source>
</evidence>
<keyword evidence="2" id="KW-0539">Nucleus</keyword>
<feature type="compositionally biased region" description="Acidic residues" evidence="3">
    <location>
        <begin position="138"/>
        <end position="149"/>
    </location>
</feature>
<dbReference type="InterPro" id="IPR051219">
    <property type="entry name" value="Heterochromatin_chromo-domain"/>
</dbReference>
<dbReference type="EMBL" id="CAJOBQ010000208">
    <property type="protein sequence ID" value="CAF4294124.1"/>
    <property type="molecule type" value="Genomic_DNA"/>
</dbReference>
<gene>
    <name evidence="5" type="ORF">FME351_LOCUS11635</name>
    <name evidence="6" type="ORF">TSG867_LOCUS5814</name>
</gene>
<dbReference type="InterPro" id="IPR008251">
    <property type="entry name" value="Chromo_shadow_dom"/>
</dbReference>
<dbReference type="AlphaFoldDB" id="A0A818C7P6"/>
<dbReference type="PROSITE" id="PS50013">
    <property type="entry name" value="CHROMO_2"/>
    <property type="match status" value="1"/>
</dbReference>
<dbReference type="SMART" id="SM00300">
    <property type="entry name" value="ChSh"/>
    <property type="match status" value="1"/>
</dbReference>
<feature type="compositionally biased region" description="Basic and acidic residues" evidence="3">
    <location>
        <begin position="19"/>
        <end position="33"/>
    </location>
</feature>